<accession>A0AAU0ULU2</accession>
<sequence length="101" mass="11874">MLDEQSAKQRKFIKESIEALQEIKRYYRGVRQQKAAFDALVTDLRKAYRTFPELFTKMDIMVLKHVIQQVGSYTGKLEYSDDNLNELDILHLPLGAIVFHR</sequence>
<protein>
    <submittedName>
        <fullName evidence="1">Uncharacterized protein</fullName>
    </submittedName>
</protein>
<dbReference type="EMBL" id="CP121694">
    <property type="protein sequence ID" value="WRO21492.1"/>
    <property type="molecule type" value="Genomic_DNA"/>
</dbReference>
<dbReference type="AlphaFoldDB" id="A0AAU0ULU2"/>
<dbReference type="Proteomes" id="UP001329915">
    <property type="component" value="Chromosome"/>
</dbReference>
<gene>
    <name evidence="1" type="ORF">MFMK1_001302</name>
</gene>
<organism evidence="1 2">
    <name type="scientific">Metallumcola ferriviriculae</name>
    <dbReference type="NCBI Taxonomy" id="3039180"/>
    <lineage>
        <taxon>Bacteria</taxon>
        <taxon>Bacillati</taxon>
        <taxon>Bacillota</taxon>
        <taxon>Clostridia</taxon>
        <taxon>Neomoorellales</taxon>
        <taxon>Desulfitibacteraceae</taxon>
        <taxon>Metallumcola</taxon>
    </lineage>
</organism>
<evidence type="ECO:0000313" key="1">
    <source>
        <dbReference type="EMBL" id="WRO21492.1"/>
    </source>
</evidence>
<keyword evidence="2" id="KW-1185">Reference proteome</keyword>
<name>A0AAU0ULU2_9FIRM</name>
<evidence type="ECO:0000313" key="2">
    <source>
        <dbReference type="Proteomes" id="UP001329915"/>
    </source>
</evidence>
<reference evidence="1 2" key="1">
    <citation type="submission" date="2023-04" db="EMBL/GenBank/DDBJ databases">
        <authorList>
            <person name="Hsu D."/>
        </authorList>
    </citation>
    <scope>NUCLEOTIDE SEQUENCE [LARGE SCALE GENOMIC DNA]</scope>
    <source>
        <strain evidence="1 2">MK1</strain>
    </source>
</reference>
<proteinExistence type="predicted"/>
<dbReference type="RefSeq" id="WP_366924335.1">
    <property type="nucleotide sequence ID" value="NZ_CP121694.1"/>
</dbReference>
<dbReference type="KEGG" id="dbc:MFMK1_001302"/>